<organism evidence="2 3">
    <name type="scientific">Formivibrio citricus</name>
    <dbReference type="NCBI Taxonomy" id="83765"/>
    <lineage>
        <taxon>Bacteria</taxon>
        <taxon>Pseudomonadati</taxon>
        <taxon>Pseudomonadota</taxon>
        <taxon>Betaproteobacteria</taxon>
        <taxon>Neisseriales</taxon>
        <taxon>Chitinibacteraceae</taxon>
        <taxon>Formivibrio</taxon>
    </lineage>
</organism>
<dbReference type="CDD" id="cd10447">
    <property type="entry name" value="GIY-YIG_unchar_2"/>
    <property type="match status" value="1"/>
</dbReference>
<gene>
    <name evidence="2" type="ORF">SAMN05660284_01909</name>
</gene>
<name>A0A1I5AH19_9NEIS</name>
<reference evidence="3" key="1">
    <citation type="submission" date="2016-10" db="EMBL/GenBank/DDBJ databases">
        <authorList>
            <person name="Varghese N."/>
            <person name="Submissions S."/>
        </authorList>
    </citation>
    <scope>NUCLEOTIDE SEQUENCE [LARGE SCALE GENOMIC DNA]</scope>
    <source>
        <strain evidence="3">DSM 6150</strain>
    </source>
</reference>
<evidence type="ECO:0000259" key="1">
    <source>
        <dbReference type="PROSITE" id="PS50164"/>
    </source>
</evidence>
<dbReference type="STRING" id="83765.SAMN05660284_01909"/>
<dbReference type="Gene3D" id="3.40.1440.10">
    <property type="entry name" value="GIY-YIG endonuclease"/>
    <property type="match status" value="1"/>
</dbReference>
<dbReference type="AlphaFoldDB" id="A0A1I5AH19"/>
<dbReference type="InterPro" id="IPR035901">
    <property type="entry name" value="GIY-YIG_endonuc_sf"/>
</dbReference>
<evidence type="ECO:0000313" key="2">
    <source>
        <dbReference type="EMBL" id="SFN61737.1"/>
    </source>
</evidence>
<dbReference type="EMBL" id="FOVE01000013">
    <property type="protein sequence ID" value="SFN61737.1"/>
    <property type="molecule type" value="Genomic_DNA"/>
</dbReference>
<proteinExistence type="predicted"/>
<protein>
    <recommendedName>
        <fullName evidence="1">GIY-YIG domain-containing protein</fullName>
    </recommendedName>
</protein>
<dbReference type="PROSITE" id="PS50164">
    <property type="entry name" value="GIY_YIG"/>
    <property type="match status" value="1"/>
</dbReference>
<dbReference type="InterPro" id="IPR000305">
    <property type="entry name" value="GIY-YIG_endonuc"/>
</dbReference>
<dbReference type="InterPro" id="IPR025579">
    <property type="entry name" value="DUF4357"/>
</dbReference>
<evidence type="ECO:0000313" key="3">
    <source>
        <dbReference type="Proteomes" id="UP000242869"/>
    </source>
</evidence>
<accession>A0A1I5AH19</accession>
<dbReference type="OrthoDB" id="2656488at2"/>
<keyword evidence="3" id="KW-1185">Reference proteome</keyword>
<sequence>MNTRAKTIQIFLPGGDPQGIRVAEITTRIVQLIEVPRALLPEFLKMPESAQVALYFLVGEAEDGAERRVYIGQTGDLPARLAKHNKEKAFWERALVLISRTNSLTQTHALFLEWYSLQRAKQAERYDLSENKNGGSKPHTPAPLEADCLEIFETGQTLLATLGYPVFEPVAKPTEAGKPAELFHCKRSGIEGKGLYTPEGFVVLKGSLGHQADAPSIAGTWAEHLRNKLRDSGVVQVKAESIEFLKDHLFASPSAAAVALLGRTANGWVEWKSAEGKTLDALKRQGGTDLSGGH</sequence>
<dbReference type="Proteomes" id="UP000242869">
    <property type="component" value="Unassembled WGS sequence"/>
</dbReference>
<feature type="domain" description="GIY-YIG" evidence="1">
    <location>
        <begin position="50"/>
        <end position="128"/>
    </location>
</feature>
<dbReference type="Pfam" id="PF14267">
    <property type="entry name" value="DUF4357"/>
    <property type="match status" value="1"/>
</dbReference>
<dbReference type="RefSeq" id="WP_091195141.1">
    <property type="nucleotide sequence ID" value="NZ_FOVE01000013.1"/>
</dbReference>